<dbReference type="InterPro" id="IPR011701">
    <property type="entry name" value="MFS"/>
</dbReference>
<evidence type="ECO:0000256" key="3">
    <source>
        <dbReference type="ARBA" id="ARBA00022692"/>
    </source>
</evidence>
<dbReference type="FunFam" id="1.20.1250.20:FF:000013">
    <property type="entry name" value="MFS general substrate transporter"/>
    <property type="match status" value="1"/>
</dbReference>
<feature type="transmembrane region" description="Helical" evidence="6">
    <location>
        <begin position="297"/>
        <end position="316"/>
    </location>
</feature>
<dbReference type="Proteomes" id="UP000800200">
    <property type="component" value="Unassembled WGS sequence"/>
</dbReference>
<dbReference type="GO" id="GO:0016020">
    <property type="term" value="C:membrane"/>
    <property type="evidence" value="ECO:0007669"/>
    <property type="project" value="UniProtKB-SubCell"/>
</dbReference>
<sequence>MITYRSYSPELTARLERKLVRKIDKRIMPLVVTIYIFSYLDRNSITQARLYGLERDTHTTGSIYNTAIAIFSAGYVAMQLPSTVLMTKLRPSIYLPTTIIVWAIVSGSTAATTNPAGLLFVRFLLGIVEAPFYPGAVYFLSCWYTKKELGIRMAFLICGLLLSNAFAGLISAGILEGMKTVGHLAPWRWLFILEGLATLLLAAIALIFLPDYPGNTKWLSEEERVVAQGRLAQDAASEEVLDEETVSMGKGINLAMRDYRTWLFAGLQMSAAASISYSHFFPTLIQELGFKSNVTTLLLTSPPYVFAFVWALSLAYNADRRQTRSPHAAISMVISIVGTVLLIAVPVKYRWPRYAFTFLVAAGSFGVYSTTYTWLSSTIIRPPVKRAAAIGIANTISNAAALYASYFWLDKYSPSFRVSWSCSLAFMVLGLICIGSLRLVLQRGNRRFDQLVVDVDPNDHVAVARLDDDSTRAIRNGFRYII</sequence>
<dbReference type="InterPro" id="IPR036259">
    <property type="entry name" value="MFS_trans_sf"/>
</dbReference>
<evidence type="ECO:0000256" key="6">
    <source>
        <dbReference type="SAM" id="Phobius"/>
    </source>
</evidence>
<dbReference type="PANTHER" id="PTHR43791:SF92">
    <property type="entry name" value="AGL026WP"/>
    <property type="match status" value="1"/>
</dbReference>
<feature type="transmembrane region" description="Helical" evidence="6">
    <location>
        <begin position="328"/>
        <end position="347"/>
    </location>
</feature>
<dbReference type="GO" id="GO:0022857">
    <property type="term" value="F:transmembrane transporter activity"/>
    <property type="evidence" value="ECO:0007669"/>
    <property type="project" value="InterPro"/>
</dbReference>
<feature type="transmembrane region" description="Helical" evidence="6">
    <location>
        <begin position="93"/>
        <end position="113"/>
    </location>
</feature>
<comment type="subcellular location">
    <subcellularLocation>
        <location evidence="1">Membrane</location>
        <topology evidence="1">Multi-pass membrane protein</topology>
    </subcellularLocation>
</comment>
<keyword evidence="5 6" id="KW-0472">Membrane</keyword>
<dbReference type="FunFam" id="1.20.1250.20:FF:000057">
    <property type="entry name" value="MFS general substrate transporter"/>
    <property type="match status" value="1"/>
</dbReference>
<evidence type="ECO:0000313" key="9">
    <source>
        <dbReference type="Proteomes" id="UP000800200"/>
    </source>
</evidence>
<keyword evidence="2" id="KW-0813">Transport</keyword>
<dbReference type="InterPro" id="IPR020846">
    <property type="entry name" value="MFS_dom"/>
</dbReference>
<evidence type="ECO:0000256" key="5">
    <source>
        <dbReference type="ARBA" id="ARBA00023136"/>
    </source>
</evidence>
<feature type="transmembrane region" description="Helical" evidence="6">
    <location>
        <begin position="387"/>
        <end position="406"/>
    </location>
</feature>
<keyword evidence="9" id="KW-1185">Reference proteome</keyword>
<organism evidence="8 9">
    <name type="scientific">Zopfia rhizophila CBS 207.26</name>
    <dbReference type="NCBI Taxonomy" id="1314779"/>
    <lineage>
        <taxon>Eukaryota</taxon>
        <taxon>Fungi</taxon>
        <taxon>Dikarya</taxon>
        <taxon>Ascomycota</taxon>
        <taxon>Pezizomycotina</taxon>
        <taxon>Dothideomycetes</taxon>
        <taxon>Dothideomycetes incertae sedis</taxon>
        <taxon>Zopfiaceae</taxon>
        <taxon>Zopfia</taxon>
    </lineage>
</organism>
<evidence type="ECO:0000256" key="2">
    <source>
        <dbReference type="ARBA" id="ARBA00022448"/>
    </source>
</evidence>
<dbReference type="OrthoDB" id="2250022at2759"/>
<evidence type="ECO:0000259" key="7">
    <source>
        <dbReference type="PROSITE" id="PS50850"/>
    </source>
</evidence>
<accession>A0A6A6DD48</accession>
<name>A0A6A6DD48_9PEZI</name>
<evidence type="ECO:0000313" key="8">
    <source>
        <dbReference type="EMBL" id="KAF2176139.1"/>
    </source>
</evidence>
<reference evidence="8" key="1">
    <citation type="journal article" date="2020" name="Stud. Mycol.">
        <title>101 Dothideomycetes genomes: a test case for predicting lifestyles and emergence of pathogens.</title>
        <authorList>
            <person name="Haridas S."/>
            <person name="Albert R."/>
            <person name="Binder M."/>
            <person name="Bloem J."/>
            <person name="Labutti K."/>
            <person name="Salamov A."/>
            <person name="Andreopoulos B."/>
            <person name="Baker S."/>
            <person name="Barry K."/>
            <person name="Bills G."/>
            <person name="Bluhm B."/>
            <person name="Cannon C."/>
            <person name="Castanera R."/>
            <person name="Culley D."/>
            <person name="Daum C."/>
            <person name="Ezra D."/>
            <person name="Gonzalez J."/>
            <person name="Henrissat B."/>
            <person name="Kuo A."/>
            <person name="Liang C."/>
            <person name="Lipzen A."/>
            <person name="Lutzoni F."/>
            <person name="Magnuson J."/>
            <person name="Mondo S."/>
            <person name="Nolan M."/>
            <person name="Ohm R."/>
            <person name="Pangilinan J."/>
            <person name="Park H.-J."/>
            <person name="Ramirez L."/>
            <person name="Alfaro M."/>
            <person name="Sun H."/>
            <person name="Tritt A."/>
            <person name="Yoshinaga Y."/>
            <person name="Zwiers L.-H."/>
            <person name="Turgeon B."/>
            <person name="Goodwin S."/>
            <person name="Spatafora J."/>
            <person name="Crous P."/>
            <person name="Grigoriev I."/>
        </authorList>
    </citation>
    <scope>NUCLEOTIDE SEQUENCE</scope>
    <source>
        <strain evidence="8">CBS 207.26</strain>
    </source>
</reference>
<dbReference type="AlphaFoldDB" id="A0A6A6DD48"/>
<dbReference type="SUPFAM" id="SSF103473">
    <property type="entry name" value="MFS general substrate transporter"/>
    <property type="match status" value="1"/>
</dbReference>
<gene>
    <name evidence="8" type="ORF">K469DRAFT_608200</name>
</gene>
<dbReference type="EMBL" id="ML994714">
    <property type="protein sequence ID" value="KAF2176139.1"/>
    <property type="molecule type" value="Genomic_DNA"/>
</dbReference>
<feature type="domain" description="Major facilitator superfamily (MFS) profile" evidence="7">
    <location>
        <begin position="27"/>
        <end position="448"/>
    </location>
</feature>
<feature type="transmembrane region" description="Helical" evidence="6">
    <location>
        <begin position="62"/>
        <end position="81"/>
    </location>
</feature>
<feature type="transmembrane region" description="Helical" evidence="6">
    <location>
        <begin position="187"/>
        <end position="209"/>
    </location>
</feature>
<feature type="transmembrane region" description="Helical" evidence="6">
    <location>
        <begin position="418"/>
        <end position="441"/>
    </location>
</feature>
<feature type="transmembrane region" description="Helical" evidence="6">
    <location>
        <begin position="153"/>
        <end position="175"/>
    </location>
</feature>
<evidence type="ECO:0000256" key="1">
    <source>
        <dbReference type="ARBA" id="ARBA00004141"/>
    </source>
</evidence>
<evidence type="ECO:0000256" key="4">
    <source>
        <dbReference type="ARBA" id="ARBA00022989"/>
    </source>
</evidence>
<feature type="transmembrane region" description="Helical" evidence="6">
    <location>
        <begin position="27"/>
        <end position="42"/>
    </location>
</feature>
<dbReference type="Pfam" id="PF07690">
    <property type="entry name" value="MFS_1"/>
    <property type="match status" value="1"/>
</dbReference>
<feature type="transmembrane region" description="Helical" evidence="6">
    <location>
        <begin position="119"/>
        <end position="141"/>
    </location>
</feature>
<keyword evidence="4 6" id="KW-1133">Transmembrane helix</keyword>
<proteinExistence type="predicted"/>
<dbReference type="PROSITE" id="PS50850">
    <property type="entry name" value="MFS"/>
    <property type="match status" value="1"/>
</dbReference>
<dbReference type="Gene3D" id="1.20.1250.20">
    <property type="entry name" value="MFS general substrate transporter like domains"/>
    <property type="match status" value="2"/>
</dbReference>
<dbReference type="PANTHER" id="PTHR43791">
    <property type="entry name" value="PERMEASE-RELATED"/>
    <property type="match status" value="1"/>
</dbReference>
<feature type="transmembrane region" description="Helical" evidence="6">
    <location>
        <begin position="262"/>
        <end position="285"/>
    </location>
</feature>
<feature type="transmembrane region" description="Helical" evidence="6">
    <location>
        <begin position="353"/>
        <end position="375"/>
    </location>
</feature>
<protein>
    <submittedName>
        <fullName evidence="8">MFS general substrate transporter</fullName>
    </submittedName>
</protein>
<keyword evidence="3 6" id="KW-0812">Transmembrane</keyword>